<keyword evidence="2 3" id="KW-0802">TPR repeat</keyword>
<dbReference type="PROSITE" id="PS50005">
    <property type="entry name" value="TPR"/>
    <property type="match status" value="1"/>
</dbReference>
<dbReference type="InterPro" id="IPR019734">
    <property type="entry name" value="TPR_rpt"/>
</dbReference>
<name>A0A9D4UA49_ADICA</name>
<feature type="repeat" description="TPR" evidence="3">
    <location>
        <begin position="251"/>
        <end position="284"/>
    </location>
</feature>
<evidence type="ECO:0000313" key="6">
    <source>
        <dbReference type="Proteomes" id="UP000886520"/>
    </source>
</evidence>
<keyword evidence="6" id="KW-1185">Reference proteome</keyword>
<dbReference type="InterPro" id="IPR051685">
    <property type="entry name" value="Ycf3/AcsC/BcsC/TPR_MFPF"/>
</dbReference>
<dbReference type="Pfam" id="PF13432">
    <property type="entry name" value="TPR_16"/>
    <property type="match status" value="1"/>
</dbReference>
<dbReference type="Proteomes" id="UP000886520">
    <property type="component" value="Chromosome 20"/>
</dbReference>
<reference evidence="5" key="1">
    <citation type="submission" date="2021-01" db="EMBL/GenBank/DDBJ databases">
        <title>Adiantum capillus-veneris genome.</title>
        <authorList>
            <person name="Fang Y."/>
            <person name="Liao Q."/>
        </authorList>
    </citation>
    <scope>NUCLEOTIDE SEQUENCE</scope>
    <source>
        <strain evidence="5">H3</strain>
        <tissue evidence="5">Leaf</tissue>
    </source>
</reference>
<comment type="caution">
    <text evidence="5">The sequence shown here is derived from an EMBL/GenBank/DDBJ whole genome shotgun (WGS) entry which is preliminary data.</text>
</comment>
<evidence type="ECO:0000256" key="1">
    <source>
        <dbReference type="ARBA" id="ARBA00022737"/>
    </source>
</evidence>
<sequence length="416" mass="46042">MLLCAPLCQLSPVWTSGSNTQLWRRSMIRQWRASNEGFGPQPSKKSKNFSGSPKSDDKQLSTWQSEKVLAESTSLQNTKASSEDDKFAPRLTTITNFQPEKGSVGDSFEERLEAIKRSAEEKKKLEDQRMYGRIDYDAPDTAKESKTVSLPVRVGIGIAVAVFGLIFAFGDILPSVETNVQNTGVSSTKEKDLKDSAQLKEQLQQFLAVLKNDPEDLNALEGAAVSYAEAGEFSKSESMLLQLLKKKPMDVEALRLLGEVENALGKFAESASSYRNALKISPNSITLWKALAEVIISQGKPDLAVKEVSAERDRLSSSEPHAMDDKTQNADPDEATLVQINLLLGKIYVEWGHVSDALAVYDSIIQGYPEDFRGYLAKGLLLKEQGLQGEAERMFIQANFFAPESMKGLVDRYTKR</sequence>
<keyword evidence="1" id="KW-0677">Repeat</keyword>
<proteinExistence type="predicted"/>
<feature type="compositionally biased region" description="Basic and acidic residues" evidence="4">
    <location>
        <begin position="309"/>
        <end position="328"/>
    </location>
</feature>
<evidence type="ECO:0000256" key="2">
    <source>
        <dbReference type="ARBA" id="ARBA00022803"/>
    </source>
</evidence>
<dbReference type="PANTHER" id="PTHR44943:SF4">
    <property type="entry name" value="TPR REPEAT-CONTAINING PROTEIN MJ0798"/>
    <property type="match status" value="1"/>
</dbReference>
<organism evidence="5 6">
    <name type="scientific">Adiantum capillus-veneris</name>
    <name type="common">Maidenhair fern</name>
    <dbReference type="NCBI Taxonomy" id="13818"/>
    <lineage>
        <taxon>Eukaryota</taxon>
        <taxon>Viridiplantae</taxon>
        <taxon>Streptophyta</taxon>
        <taxon>Embryophyta</taxon>
        <taxon>Tracheophyta</taxon>
        <taxon>Polypodiopsida</taxon>
        <taxon>Polypodiidae</taxon>
        <taxon>Polypodiales</taxon>
        <taxon>Pteridineae</taxon>
        <taxon>Pteridaceae</taxon>
        <taxon>Vittarioideae</taxon>
        <taxon>Adiantum</taxon>
    </lineage>
</organism>
<dbReference type="Gene3D" id="1.25.40.10">
    <property type="entry name" value="Tetratricopeptide repeat domain"/>
    <property type="match status" value="1"/>
</dbReference>
<evidence type="ECO:0000313" key="5">
    <source>
        <dbReference type="EMBL" id="KAI5063798.1"/>
    </source>
</evidence>
<gene>
    <name evidence="5" type="ORF">GOP47_0020468</name>
</gene>
<dbReference type="OrthoDB" id="536368at2759"/>
<dbReference type="SUPFAM" id="SSF48452">
    <property type="entry name" value="TPR-like"/>
    <property type="match status" value="1"/>
</dbReference>
<dbReference type="AlphaFoldDB" id="A0A9D4UA49"/>
<accession>A0A9D4UA49</accession>
<evidence type="ECO:0000256" key="4">
    <source>
        <dbReference type="SAM" id="MobiDB-lite"/>
    </source>
</evidence>
<evidence type="ECO:0000256" key="3">
    <source>
        <dbReference type="PROSITE-ProRule" id="PRU00339"/>
    </source>
</evidence>
<feature type="region of interest" description="Disordered" evidence="4">
    <location>
        <begin position="34"/>
        <end position="63"/>
    </location>
</feature>
<dbReference type="EMBL" id="JABFUD020000020">
    <property type="protein sequence ID" value="KAI5063798.1"/>
    <property type="molecule type" value="Genomic_DNA"/>
</dbReference>
<protein>
    <submittedName>
        <fullName evidence="5">Uncharacterized protein</fullName>
    </submittedName>
</protein>
<dbReference type="InterPro" id="IPR011990">
    <property type="entry name" value="TPR-like_helical_dom_sf"/>
</dbReference>
<feature type="region of interest" description="Disordered" evidence="4">
    <location>
        <begin position="309"/>
        <end position="330"/>
    </location>
</feature>
<dbReference type="SMART" id="SM00028">
    <property type="entry name" value="TPR"/>
    <property type="match status" value="4"/>
</dbReference>
<dbReference type="PANTHER" id="PTHR44943">
    <property type="entry name" value="CELLULOSE SYNTHASE OPERON PROTEIN C"/>
    <property type="match status" value="1"/>
</dbReference>